<dbReference type="PIRSF" id="PIRSF000709">
    <property type="entry name" value="6PFK_2-Ptase"/>
    <property type="match status" value="1"/>
</dbReference>
<name>A0A9W6L395_9PSEU</name>
<dbReference type="GO" id="GO:0005737">
    <property type="term" value="C:cytoplasm"/>
    <property type="evidence" value="ECO:0007669"/>
    <property type="project" value="TreeGrafter"/>
</dbReference>
<dbReference type="CDD" id="cd07067">
    <property type="entry name" value="HP_PGM_like"/>
    <property type="match status" value="1"/>
</dbReference>
<dbReference type="InterPro" id="IPR050275">
    <property type="entry name" value="PGM_Phosphatase"/>
</dbReference>
<dbReference type="Pfam" id="PF00300">
    <property type="entry name" value="His_Phos_1"/>
    <property type="match status" value="1"/>
</dbReference>
<sequence>MSTPPVLHLVRHGESTWNAAGLLQGRTAHVGLTARGRAQARAAAEALQVGTGALVLTSPQRRAAETAAVVGRVLGLPVRACPGLREQSHGDWEGRPAAECAGVLAGAEPDWAPPGGETGRELHARAGRVLRALPAARSVVLVTHGETLRALVAAACGLGVDEAPREVPANGTVVELRPVGRGRWARAEDLAPHR</sequence>
<dbReference type="Proteomes" id="UP001143463">
    <property type="component" value="Unassembled WGS sequence"/>
</dbReference>
<reference evidence="3" key="1">
    <citation type="journal article" date="2014" name="Int. J. Syst. Evol. Microbiol.">
        <title>Complete genome sequence of Corynebacterium casei LMG S-19264T (=DSM 44701T), isolated from a smear-ripened cheese.</title>
        <authorList>
            <consortium name="US DOE Joint Genome Institute (JGI-PGF)"/>
            <person name="Walter F."/>
            <person name="Albersmeier A."/>
            <person name="Kalinowski J."/>
            <person name="Ruckert C."/>
        </authorList>
    </citation>
    <scope>NUCLEOTIDE SEQUENCE</scope>
    <source>
        <strain evidence="3">VKM Ac-1069</strain>
    </source>
</reference>
<comment type="caution">
    <text evidence="3">The sequence shown here is derived from an EMBL/GenBank/DDBJ whole genome shotgun (WGS) entry which is preliminary data.</text>
</comment>
<feature type="binding site" evidence="2">
    <location>
        <position position="62"/>
    </location>
    <ligand>
        <name>substrate</name>
    </ligand>
</feature>
<feature type="active site" description="Proton donor/acceptor" evidence="1">
    <location>
        <position position="86"/>
    </location>
</feature>
<evidence type="ECO:0000313" key="4">
    <source>
        <dbReference type="Proteomes" id="UP001143463"/>
    </source>
</evidence>
<dbReference type="Gene3D" id="3.40.50.1240">
    <property type="entry name" value="Phosphoglycerate mutase-like"/>
    <property type="match status" value="1"/>
</dbReference>
<dbReference type="RefSeq" id="WP_051737728.1">
    <property type="nucleotide sequence ID" value="NZ_BAAAUZ010000029.1"/>
</dbReference>
<dbReference type="GO" id="GO:0016791">
    <property type="term" value="F:phosphatase activity"/>
    <property type="evidence" value="ECO:0007669"/>
    <property type="project" value="TreeGrafter"/>
</dbReference>
<dbReference type="PANTHER" id="PTHR48100">
    <property type="entry name" value="BROAD-SPECIFICITY PHOSPHATASE YOR283W-RELATED"/>
    <property type="match status" value="1"/>
</dbReference>
<gene>
    <name evidence="3" type="primary">gpm_2</name>
    <name evidence="3" type="ORF">GCM10017577_35690</name>
</gene>
<evidence type="ECO:0000313" key="3">
    <source>
        <dbReference type="EMBL" id="GLL12428.1"/>
    </source>
</evidence>
<feature type="active site" description="Tele-phosphohistidine intermediate" evidence="1">
    <location>
        <position position="12"/>
    </location>
</feature>
<evidence type="ECO:0000256" key="2">
    <source>
        <dbReference type="PIRSR" id="PIRSR613078-2"/>
    </source>
</evidence>
<dbReference type="InterPro" id="IPR013078">
    <property type="entry name" value="His_Pase_superF_clade-1"/>
</dbReference>
<accession>A0A9W6L395</accession>
<organism evidence="3 4">
    <name type="scientific">Pseudonocardia halophobica</name>
    <dbReference type="NCBI Taxonomy" id="29401"/>
    <lineage>
        <taxon>Bacteria</taxon>
        <taxon>Bacillati</taxon>
        <taxon>Actinomycetota</taxon>
        <taxon>Actinomycetes</taxon>
        <taxon>Pseudonocardiales</taxon>
        <taxon>Pseudonocardiaceae</taxon>
        <taxon>Pseudonocardia</taxon>
    </lineage>
</organism>
<dbReference type="EMBL" id="BSFQ01000014">
    <property type="protein sequence ID" value="GLL12428.1"/>
    <property type="molecule type" value="Genomic_DNA"/>
</dbReference>
<proteinExistence type="predicted"/>
<dbReference type="SMART" id="SM00855">
    <property type="entry name" value="PGAM"/>
    <property type="match status" value="1"/>
</dbReference>
<keyword evidence="4" id="KW-1185">Reference proteome</keyword>
<protein>
    <submittedName>
        <fullName evidence="3">Phosphoglycerate mutase</fullName>
    </submittedName>
</protein>
<dbReference type="PANTHER" id="PTHR48100:SF62">
    <property type="entry name" value="GLUCOSYL-3-PHOSPHOGLYCERATE PHOSPHATASE"/>
    <property type="match status" value="1"/>
</dbReference>
<dbReference type="InterPro" id="IPR001345">
    <property type="entry name" value="PG/BPGM_mutase_AS"/>
</dbReference>
<feature type="binding site" evidence="2">
    <location>
        <begin position="11"/>
        <end position="18"/>
    </location>
    <ligand>
        <name>substrate</name>
    </ligand>
</feature>
<dbReference type="PROSITE" id="PS00175">
    <property type="entry name" value="PG_MUTASE"/>
    <property type="match status" value="1"/>
</dbReference>
<dbReference type="InterPro" id="IPR029033">
    <property type="entry name" value="His_PPase_superfam"/>
</dbReference>
<dbReference type="AlphaFoldDB" id="A0A9W6L395"/>
<evidence type="ECO:0000256" key="1">
    <source>
        <dbReference type="PIRSR" id="PIRSR613078-1"/>
    </source>
</evidence>
<dbReference type="SUPFAM" id="SSF53254">
    <property type="entry name" value="Phosphoglycerate mutase-like"/>
    <property type="match status" value="1"/>
</dbReference>
<reference evidence="3" key="2">
    <citation type="submission" date="2023-01" db="EMBL/GenBank/DDBJ databases">
        <authorList>
            <person name="Sun Q."/>
            <person name="Evtushenko L."/>
        </authorList>
    </citation>
    <scope>NUCLEOTIDE SEQUENCE</scope>
    <source>
        <strain evidence="3">VKM Ac-1069</strain>
    </source>
</reference>